<dbReference type="EMBL" id="BJXJ01000027">
    <property type="protein sequence ID" value="GEM76575.1"/>
    <property type="molecule type" value="Genomic_DNA"/>
</dbReference>
<gene>
    <name evidence="1" type="ORF">VSA01S_26870</name>
</gene>
<evidence type="ECO:0000313" key="1">
    <source>
        <dbReference type="EMBL" id="GEM76575.1"/>
    </source>
</evidence>
<evidence type="ECO:0000313" key="2">
    <source>
        <dbReference type="Proteomes" id="UP000321922"/>
    </source>
</evidence>
<organism evidence="1 2">
    <name type="scientific">Vibrio sagamiensis NBRC 104589</name>
    <dbReference type="NCBI Taxonomy" id="1219064"/>
    <lineage>
        <taxon>Bacteria</taxon>
        <taxon>Pseudomonadati</taxon>
        <taxon>Pseudomonadota</taxon>
        <taxon>Gammaproteobacteria</taxon>
        <taxon>Vibrionales</taxon>
        <taxon>Vibrionaceae</taxon>
        <taxon>Vibrio</taxon>
    </lineage>
</organism>
<keyword evidence="2" id="KW-1185">Reference proteome</keyword>
<comment type="caution">
    <text evidence="1">The sequence shown here is derived from an EMBL/GenBank/DDBJ whole genome shotgun (WGS) entry which is preliminary data.</text>
</comment>
<accession>A0A511QGY2</accession>
<proteinExistence type="predicted"/>
<name>A0A511QGY2_9VIBR</name>
<reference evidence="1 2" key="1">
    <citation type="submission" date="2019-07" db="EMBL/GenBank/DDBJ databases">
        <title>Whole genome shotgun sequence of Vibrio sagamiensis NBRC 104589.</title>
        <authorList>
            <person name="Hosoyama A."/>
            <person name="Uohara A."/>
            <person name="Ohji S."/>
            <person name="Ichikawa N."/>
        </authorList>
    </citation>
    <scope>NUCLEOTIDE SEQUENCE [LARGE SCALE GENOMIC DNA]</scope>
    <source>
        <strain evidence="1 2">NBRC 104589</strain>
    </source>
</reference>
<dbReference type="AlphaFoldDB" id="A0A511QGY2"/>
<dbReference type="RefSeq" id="WP_227739607.1">
    <property type="nucleotide sequence ID" value="NZ_BAOJ01000024.1"/>
</dbReference>
<protein>
    <submittedName>
        <fullName evidence="1">Uncharacterized protein</fullName>
    </submittedName>
</protein>
<dbReference type="Proteomes" id="UP000321922">
    <property type="component" value="Unassembled WGS sequence"/>
</dbReference>
<sequence>MIILGLLVVMEKYQHYQTIKDKSKVLKMQRTLEKLMEEIRRSCQQTRYDIVWLTQQSQMRLMKFKELYLHRGKVKDTEIKLVYTKLTSAEKQIADMGTAEITFIIDALDKEIQSFTKKNKMLGGTPSIFHGFTNDFEP</sequence>